<dbReference type="AlphaFoldDB" id="A0AAX1XG51"/>
<protein>
    <recommendedName>
        <fullName evidence="2">DUF218 domain-containing protein</fullName>
    </recommendedName>
</protein>
<proteinExistence type="predicted"/>
<dbReference type="PANTHER" id="PTHR30336">
    <property type="entry name" value="INNER MEMBRANE PROTEIN, PROBABLE PERMEASE"/>
    <property type="match status" value="1"/>
</dbReference>
<organism evidence="3 4">
    <name type="scientific">Vibrio diabolicus</name>
    <dbReference type="NCBI Taxonomy" id="50719"/>
    <lineage>
        <taxon>Bacteria</taxon>
        <taxon>Pseudomonadati</taxon>
        <taxon>Pseudomonadota</taxon>
        <taxon>Gammaproteobacteria</taxon>
        <taxon>Vibrionales</taxon>
        <taxon>Vibrionaceae</taxon>
        <taxon>Vibrio</taxon>
        <taxon>Vibrio diabolicus subgroup</taxon>
    </lineage>
</organism>
<keyword evidence="1" id="KW-0472">Membrane</keyword>
<accession>A0AAX1XG51</accession>
<dbReference type="EMBL" id="PKPZ01000038">
    <property type="protein sequence ID" value="RPB32257.1"/>
    <property type="molecule type" value="Genomic_DNA"/>
</dbReference>
<dbReference type="InterPro" id="IPR003848">
    <property type="entry name" value="DUF218"/>
</dbReference>
<dbReference type="InterPro" id="IPR014729">
    <property type="entry name" value="Rossmann-like_a/b/a_fold"/>
</dbReference>
<evidence type="ECO:0000256" key="1">
    <source>
        <dbReference type="SAM" id="Phobius"/>
    </source>
</evidence>
<dbReference type="Proteomes" id="UP000283878">
    <property type="component" value="Unassembled WGS sequence"/>
</dbReference>
<dbReference type="PANTHER" id="PTHR30336:SF20">
    <property type="entry name" value="DUF218 DOMAIN-CONTAINING PROTEIN"/>
    <property type="match status" value="1"/>
</dbReference>
<evidence type="ECO:0000259" key="2">
    <source>
        <dbReference type="Pfam" id="PF02698"/>
    </source>
</evidence>
<keyword evidence="1" id="KW-1133">Transmembrane helix</keyword>
<evidence type="ECO:0000313" key="4">
    <source>
        <dbReference type="Proteomes" id="UP000283878"/>
    </source>
</evidence>
<name>A0AAX1XG51_9VIBR</name>
<dbReference type="CDD" id="cd06259">
    <property type="entry name" value="YdcF-like"/>
    <property type="match status" value="1"/>
</dbReference>
<evidence type="ECO:0000313" key="3">
    <source>
        <dbReference type="EMBL" id="RPB32257.1"/>
    </source>
</evidence>
<feature type="transmembrane region" description="Helical" evidence="1">
    <location>
        <begin position="12"/>
        <end position="33"/>
    </location>
</feature>
<dbReference type="Gene3D" id="3.40.50.620">
    <property type="entry name" value="HUPs"/>
    <property type="match status" value="1"/>
</dbReference>
<reference evidence="3 4" key="1">
    <citation type="journal article" date="2018" name="AMB Express">
        <title>Occurrence and significance of pathogenicity and fitness islands in environmental vibrios.</title>
        <authorList>
            <person name="Klein S."/>
            <person name="Pipes S."/>
            <person name="Lovell C.R."/>
        </authorList>
    </citation>
    <scope>NUCLEOTIDE SEQUENCE [LARGE SCALE GENOMIC DNA]</scope>
    <source>
        <strain evidence="3 4">JBS-8-11-1</strain>
    </source>
</reference>
<sequence length="200" mass="22848">MHYREPAMRKISITLFIMMVTYPVYVMSSIYFYSFKSSNEKADAAIVLGAAVWDGNPSPVFEERIKHAIKLYNSKQVNKLVFTGGLGDGDSKSEAVVAKEYAIKHGVSSEAIIVEEQSKFTYENLRFASQKMVVNQIYFVLLVSDPLHMKRSMMIAEDIGMQASPSPTETSRYKSYSSKMKMLLSETYYYIGYQVRKLFQ</sequence>
<keyword evidence="1" id="KW-0812">Transmembrane</keyword>
<dbReference type="GO" id="GO:0005886">
    <property type="term" value="C:plasma membrane"/>
    <property type="evidence" value="ECO:0007669"/>
    <property type="project" value="TreeGrafter"/>
</dbReference>
<dbReference type="Pfam" id="PF02698">
    <property type="entry name" value="DUF218"/>
    <property type="match status" value="1"/>
</dbReference>
<feature type="domain" description="DUF218" evidence="2">
    <location>
        <begin position="43"/>
        <end position="186"/>
    </location>
</feature>
<gene>
    <name evidence="3" type="ORF">CYQ91_23865</name>
</gene>
<comment type="caution">
    <text evidence="3">The sequence shown here is derived from an EMBL/GenBank/DDBJ whole genome shotgun (WGS) entry which is preliminary data.</text>
</comment>
<dbReference type="InterPro" id="IPR051599">
    <property type="entry name" value="Cell_Envelope_Assoc"/>
</dbReference>